<evidence type="ECO:0000313" key="10">
    <source>
        <dbReference type="Proteomes" id="UP000481153"/>
    </source>
</evidence>
<feature type="chain" id="PRO_5026066506" description="Polygalacturonase" evidence="8">
    <location>
        <begin position="20"/>
        <end position="183"/>
    </location>
</feature>
<dbReference type="PANTHER" id="PTHR31884">
    <property type="entry name" value="POLYGALACTURONASE"/>
    <property type="match status" value="1"/>
</dbReference>
<proteinExistence type="inferred from homology"/>
<dbReference type="GO" id="GO:0004650">
    <property type="term" value="F:polygalacturonase activity"/>
    <property type="evidence" value="ECO:0007669"/>
    <property type="project" value="InterPro"/>
</dbReference>
<comment type="caution">
    <text evidence="9">The sequence shown here is derived from an EMBL/GenBank/DDBJ whole genome shotgun (WGS) entry which is preliminary data.</text>
</comment>
<comment type="similarity">
    <text evidence="1 7">Belongs to the glycosyl hydrolase 28 family.</text>
</comment>
<protein>
    <recommendedName>
        <fullName evidence="11">Polygalacturonase</fullName>
    </recommendedName>
</protein>
<organism evidence="9 10">
    <name type="scientific">Aphanomyces euteiches</name>
    <dbReference type="NCBI Taxonomy" id="100861"/>
    <lineage>
        <taxon>Eukaryota</taxon>
        <taxon>Sar</taxon>
        <taxon>Stramenopiles</taxon>
        <taxon>Oomycota</taxon>
        <taxon>Saprolegniomycetes</taxon>
        <taxon>Saprolegniales</taxon>
        <taxon>Verrucalvaceae</taxon>
        <taxon>Aphanomyces</taxon>
    </lineage>
</organism>
<dbReference type="PANTHER" id="PTHR31884:SF1">
    <property type="entry name" value="POLYGALACTURONASE"/>
    <property type="match status" value="1"/>
</dbReference>
<evidence type="ECO:0000256" key="3">
    <source>
        <dbReference type="ARBA" id="ARBA00022737"/>
    </source>
</evidence>
<dbReference type="VEuPathDB" id="FungiDB:AeMF1_006705"/>
<dbReference type="SUPFAM" id="SSF51126">
    <property type="entry name" value="Pectin lyase-like"/>
    <property type="match status" value="1"/>
</dbReference>
<dbReference type="EMBL" id="VJMJ01000224">
    <property type="protein sequence ID" value="KAF0726153.1"/>
    <property type="molecule type" value="Genomic_DNA"/>
</dbReference>
<evidence type="ECO:0000256" key="1">
    <source>
        <dbReference type="ARBA" id="ARBA00008834"/>
    </source>
</evidence>
<evidence type="ECO:0008006" key="11">
    <source>
        <dbReference type="Google" id="ProtNLM"/>
    </source>
</evidence>
<dbReference type="GO" id="GO:0045490">
    <property type="term" value="P:pectin catabolic process"/>
    <property type="evidence" value="ECO:0007669"/>
    <property type="project" value="TreeGrafter"/>
</dbReference>
<name>A0A6G0WG02_9STRA</name>
<keyword evidence="4 7" id="KW-0378">Hydrolase</keyword>
<dbReference type="InterPro" id="IPR000743">
    <property type="entry name" value="Glyco_hydro_28"/>
</dbReference>
<keyword evidence="10" id="KW-1185">Reference proteome</keyword>
<dbReference type="InterPro" id="IPR012334">
    <property type="entry name" value="Pectin_lyas_fold"/>
</dbReference>
<evidence type="ECO:0000256" key="5">
    <source>
        <dbReference type="ARBA" id="ARBA00023295"/>
    </source>
</evidence>
<reference evidence="9 10" key="1">
    <citation type="submission" date="2019-07" db="EMBL/GenBank/DDBJ databases">
        <title>Genomics analysis of Aphanomyces spp. identifies a new class of oomycete effector associated with host adaptation.</title>
        <authorList>
            <person name="Gaulin E."/>
        </authorList>
    </citation>
    <scope>NUCLEOTIDE SEQUENCE [LARGE SCALE GENOMIC DNA]</scope>
    <source>
        <strain evidence="9 10">ATCC 201684</strain>
    </source>
</reference>
<dbReference type="InterPro" id="IPR050434">
    <property type="entry name" value="Glycosyl_hydrlase_28"/>
</dbReference>
<dbReference type="Pfam" id="PF00295">
    <property type="entry name" value="Glyco_hydro_28"/>
    <property type="match status" value="1"/>
</dbReference>
<evidence type="ECO:0000256" key="6">
    <source>
        <dbReference type="ARBA" id="ARBA00023316"/>
    </source>
</evidence>
<sequence length="183" mass="19074">MKLLSVLAVFAAVLGVSSAREQSPEAGCTLSGTYVNTTDLSACSTVVVSSLSFPAGVTLDLTRLKAGATVTFTGTTTFGTALWKGPLVLLSGSNLLVTGPGTLDGQGAWYWAKGTSIARPVFFRLSFVTDSTLTNFKLLNSPFRTFSVQDSTNTKLTGLTLDSSAGDAHAKNTDGFDLSRTMA</sequence>
<evidence type="ECO:0000256" key="2">
    <source>
        <dbReference type="ARBA" id="ARBA00022729"/>
    </source>
</evidence>
<dbReference type="InterPro" id="IPR011050">
    <property type="entry name" value="Pectin_lyase_fold/virulence"/>
</dbReference>
<feature type="signal peptide" evidence="8">
    <location>
        <begin position="1"/>
        <end position="19"/>
    </location>
</feature>
<dbReference type="GO" id="GO:0071555">
    <property type="term" value="P:cell wall organization"/>
    <property type="evidence" value="ECO:0007669"/>
    <property type="project" value="UniProtKB-KW"/>
</dbReference>
<evidence type="ECO:0000313" key="9">
    <source>
        <dbReference type="EMBL" id="KAF0726153.1"/>
    </source>
</evidence>
<dbReference type="AlphaFoldDB" id="A0A6G0WG02"/>
<keyword evidence="3" id="KW-0677">Repeat</keyword>
<evidence type="ECO:0000256" key="7">
    <source>
        <dbReference type="RuleBase" id="RU361169"/>
    </source>
</evidence>
<keyword evidence="5 7" id="KW-0326">Glycosidase</keyword>
<keyword evidence="6" id="KW-0961">Cell wall biogenesis/degradation</keyword>
<dbReference type="GO" id="GO:0005576">
    <property type="term" value="C:extracellular region"/>
    <property type="evidence" value="ECO:0007669"/>
    <property type="project" value="TreeGrafter"/>
</dbReference>
<dbReference type="Gene3D" id="2.160.20.10">
    <property type="entry name" value="Single-stranded right-handed beta-helix, Pectin lyase-like"/>
    <property type="match status" value="1"/>
</dbReference>
<dbReference type="Proteomes" id="UP000481153">
    <property type="component" value="Unassembled WGS sequence"/>
</dbReference>
<evidence type="ECO:0000256" key="8">
    <source>
        <dbReference type="SAM" id="SignalP"/>
    </source>
</evidence>
<accession>A0A6G0WG02</accession>
<keyword evidence="2 8" id="KW-0732">Signal</keyword>
<gene>
    <name evidence="9" type="ORF">Ae201684_015556</name>
</gene>
<evidence type="ECO:0000256" key="4">
    <source>
        <dbReference type="ARBA" id="ARBA00022801"/>
    </source>
</evidence>